<dbReference type="OrthoDB" id="4140442at2759"/>
<accession>A0A6A6IVU1</accession>
<evidence type="ECO:0000313" key="3">
    <source>
        <dbReference type="Proteomes" id="UP000800094"/>
    </source>
</evidence>
<keyword evidence="1" id="KW-0812">Transmembrane</keyword>
<sequence>MAAFSRGLPSVLPQRSFHFPSSIRAAIFKAQPRFTQSHAPARSFSSSVLHRYQSPASSRSFVSSDPVLRTVIQTREPVLLYKEPANKWYLWKVYGLACTCVGIGLYNWKFAVELPKDMQWFVPPTYYVIGFAMLAIGFHVFTRPVRRIHSLEIIPNTMGGPLQLRIRARIAPFLKERVILADLTEATISEKTAPMVAELVEADRARNQRLTEGLEHLSILPRIWELAARWLEQKWTSFFLKFKFAVLRFGIAQVEVNGVKWKLDCSGWLLDEGRAIDRIIIEE</sequence>
<name>A0A6A6IVU1_9PLEO</name>
<keyword evidence="1" id="KW-1133">Transmembrane helix</keyword>
<reference evidence="2" key="1">
    <citation type="journal article" date="2020" name="Stud. Mycol.">
        <title>101 Dothideomycetes genomes: a test case for predicting lifestyles and emergence of pathogens.</title>
        <authorList>
            <person name="Haridas S."/>
            <person name="Albert R."/>
            <person name="Binder M."/>
            <person name="Bloem J."/>
            <person name="Labutti K."/>
            <person name="Salamov A."/>
            <person name="Andreopoulos B."/>
            <person name="Baker S."/>
            <person name="Barry K."/>
            <person name="Bills G."/>
            <person name="Bluhm B."/>
            <person name="Cannon C."/>
            <person name="Castanera R."/>
            <person name="Culley D."/>
            <person name="Daum C."/>
            <person name="Ezra D."/>
            <person name="Gonzalez J."/>
            <person name="Henrissat B."/>
            <person name="Kuo A."/>
            <person name="Liang C."/>
            <person name="Lipzen A."/>
            <person name="Lutzoni F."/>
            <person name="Magnuson J."/>
            <person name="Mondo S."/>
            <person name="Nolan M."/>
            <person name="Ohm R."/>
            <person name="Pangilinan J."/>
            <person name="Park H.-J."/>
            <person name="Ramirez L."/>
            <person name="Alfaro M."/>
            <person name="Sun H."/>
            <person name="Tritt A."/>
            <person name="Yoshinaga Y."/>
            <person name="Zwiers L.-H."/>
            <person name="Turgeon B."/>
            <person name="Goodwin S."/>
            <person name="Spatafora J."/>
            <person name="Crous P."/>
            <person name="Grigoriev I."/>
        </authorList>
    </citation>
    <scope>NUCLEOTIDE SEQUENCE</scope>
    <source>
        <strain evidence="2">CBS 122368</strain>
    </source>
</reference>
<keyword evidence="1" id="KW-0472">Membrane</keyword>
<organism evidence="2 3">
    <name type="scientific">Trematosphaeria pertusa</name>
    <dbReference type="NCBI Taxonomy" id="390896"/>
    <lineage>
        <taxon>Eukaryota</taxon>
        <taxon>Fungi</taxon>
        <taxon>Dikarya</taxon>
        <taxon>Ascomycota</taxon>
        <taxon>Pezizomycotina</taxon>
        <taxon>Dothideomycetes</taxon>
        <taxon>Pleosporomycetidae</taxon>
        <taxon>Pleosporales</taxon>
        <taxon>Massarineae</taxon>
        <taxon>Trematosphaeriaceae</taxon>
        <taxon>Trematosphaeria</taxon>
    </lineage>
</organism>
<proteinExistence type="predicted"/>
<dbReference type="EMBL" id="ML987190">
    <property type="protein sequence ID" value="KAF2254549.1"/>
    <property type="molecule type" value="Genomic_DNA"/>
</dbReference>
<protein>
    <submittedName>
        <fullName evidence="2">Uncharacterized protein</fullName>
    </submittedName>
</protein>
<feature type="transmembrane region" description="Helical" evidence="1">
    <location>
        <begin position="89"/>
        <end position="108"/>
    </location>
</feature>
<dbReference type="GeneID" id="54588491"/>
<dbReference type="RefSeq" id="XP_033689553.1">
    <property type="nucleotide sequence ID" value="XM_033835161.1"/>
</dbReference>
<gene>
    <name evidence="2" type="ORF">BU26DRAFT_600223</name>
</gene>
<evidence type="ECO:0000313" key="2">
    <source>
        <dbReference type="EMBL" id="KAF2254549.1"/>
    </source>
</evidence>
<feature type="transmembrane region" description="Helical" evidence="1">
    <location>
        <begin position="120"/>
        <end position="141"/>
    </location>
</feature>
<dbReference type="Proteomes" id="UP000800094">
    <property type="component" value="Unassembled WGS sequence"/>
</dbReference>
<evidence type="ECO:0000256" key="1">
    <source>
        <dbReference type="SAM" id="Phobius"/>
    </source>
</evidence>
<dbReference type="AlphaFoldDB" id="A0A6A6IVU1"/>
<keyword evidence="3" id="KW-1185">Reference proteome</keyword>